<organism evidence="1">
    <name type="scientific">Granulicatella adiacens</name>
    <dbReference type="NCBI Taxonomy" id="46124"/>
    <lineage>
        <taxon>Bacteria</taxon>
        <taxon>Bacillati</taxon>
        <taxon>Bacillota</taxon>
        <taxon>Bacilli</taxon>
        <taxon>Lactobacillales</taxon>
        <taxon>Carnobacteriaceae</taxon>
        <taxon>Granulicatella</taxon>
    </lineage>
</organism>
<protein>
    <submittedName>
        <fullName evidence="1">Uncharacterized protein gad190</fullName>
    </submittedName>
</protein>
<dbReference type="PANTHER" id="PTHR36439:SF1">
    <property type="entry name" value="DUF1697 DOMAIN-CONTAINING PROTEIN"/>
    <property type="match status" value="1"/>
</dbReference>
<accession>Q7WYD7</accession>
<dbReference type="Gene3D" id="3.30.70.1280">
    <property type="entry name" value="SP0830-like domains"/>
    <property type="match status" value="1"/>
</dbReference>
<dbReference type="InterPro" id="IPR012545">
    <property type="entry name" value="DUF1697"/>
</dbReference>
<dbReference type="PIRSF" id="PIRSF008502">
    <property type="entry name" value="UCP008502"/>
    <property type="match status" value="1"/>
</dbReference>
<sequence length="190" mass="22286">MRYVLLLRGINVGGKNKVVMSELKELLKSEGFSEVDSYINSGNLFFTSSESMEKIVSKVEKLLEKNYDFSIPFALLSKETYLEEIANLPEWWNEEFARKDILFYSQGTNSDEVVEFAKDSELYNEKVYIGKNAVFLGLRWDEGEFLKTTYHKQVLKQPFYKTITIRNGKTFDKIAELLQKEQNVYRRKLI</sequence>
<dbReference type="Pfam" id="PF08002">
    <property type="entry name" value="DUF1697"/>
    <property type="match status" value="1"/>
</dbReference>
<dbReference type="Gene3D" id="3.30.70.1260">
    <property type="entry name" value="bacterial protein sp0830 like"/>
    <property type="match status" value="1"/>
</dbReference>
<reference evidence="1" key="1">
    <citation type="submission" date="2003-01" db="EMBL/GenBank/DDBJ databases">
        <title>Detection and identification of Granulicatella adiacens.</title>
        <authorList>
            <person name="Sato S."/>
        </authorList>
    </citation>
    <scope>NUCLEOTIDE SEQUENCE</scope>
</reference>
<name>Q7WYD7_9LACT</name>
<dbReference type="SUPFAM" id="SSF160379">
    <property type="entry name" value="SP0830-like"/>
    <property type="match status" value="1"/>
</dbReference>
<dbReference type="PANTHER" id="PTHR36439">
    <property type="entry name" value="BLL4334 PROTEIN"/>
    <property type="match status" value="1"/>
</dbReference>
<dbReference type="AlphaFoldDB" id="Q7WYD7"/>
<evidence type="ECO:0000313" key="1">
    <source>
        <dbReference type="EMBL" id="BAC79441.1"/>
    </source>
</evidence>
<proteinExistence type="predicted"/>
<gene>
    <name evidence="1" type="primary">gad190</name>
</gene>
<dbReference type="EMBL" id="AB100598">
    <property type="protein sequence ID" value="BAC79441.1"/>
    <property type="molecule type" value="Genomic_DNA"/>
</dbReference>